<dbReference type="InterPro" id="IPR029052">
    <property type="entry name" value="Metallo-depent_PP-like"/>
</dbReference>
<comment type="similarity">
    <text evidence="2">Belongs to the ERGIC family.</text>
</comment>
<dbReference type="PANTHER" id="PTHR10984:SF25">
    <property type="entry name" value="ENDOPLASMIC RETICULUM-GOLGI INTERMEDIATE COMPARTMENT PROTEIN 3"/>
    <property type="match status" value="1"/>
</dbReference>
<evidence type="ECO:0000256" key="5">
    <source>
        <dbReference type="ARBA" id="ARBA00023136"/>
    </source>
</evidence>
<dbReference type="InterPro" id="IPR039542">
    <property type="entry name" value="Erv_N"/>
</dbReference>
<keyword evidence="5" id="KW-0472">Membrane</keyword>
<evidence type="ECO:0000259" key="9">
    <source>
        <dbReference type="Pfam" id="PF13850"/>
    </source>
</evidence>
<dbReference type="InterPro" id="IPR045888">
    <property type="entry name" value="Erv"/>
</dbReference>
<dbReference type="Pfam" id="PF07970">
    <property type="entry name" value="COPIIcoated_ERV"/>
    <property type="match status" value="2"/>
</dbReference>
<evidence type="ECO:0000313" key="11">
    <source>
        <dbReference type="Proteomes" id="UP001642484"/>
    </source>
</evidence>
<dbReference type="PANTHER" id="PTHR10984">
    <property type="entry name" value="ENDOPLASMIC RETICULUM-GOLGI INTERMEDIATE COMPARTMENT PROTEIN"/>
    <property type="match status" value="1"/>
</dbReference>
<dbReference type="Pfam" id="PF00149">
    <property type="entry name" value="Metallophos"/>
    <property type="match status" value="1"/>
</dbReference>
<dbReference type="CDD" id="cd00838">
    <property type="entry name" value="MPP_superfamily"/>
    <property type="match status" value="1"/>
</dbReference>
<gene>
    <name evidence="10" type="ORF">CCMP2556_LOCUS47920</name>
</gene>
<evidence type="ECO:0000259" key="8">
    <source>
        <dbReference type="Pfam" id="PF07970"/>
    </source>
</evidence>
<evidence type="ECO:0000256" key="2">
    <source>
        <dbReference type="ARBA" id="ARBA00005648"/>
    </source>
</evidence>
<proteinExistence type="inferred from homology"/>
<dbReference type="SUPFAM" id="SSF56300">
    <property type="entry name" value="Metallo-dependent phosphatases"/>
    <property type="match status" value="1"/>
</dbReference>
<dbReference type="Gene3D" id="3.50.4.10">
    <property type="entry name" value="Hepatocyte Growth Factor"/>
    <property type="match status" value="1"/>
</dbReference>
<feature type="region of interest" description="Disordered" evidence="6">
    <location>
        <begin position="352"/>
        <end position="371"/>
    </location>
</feature>
<evidence type="ECO:0000259" key="7">
    <source>
        <dbReference type="Pfam" id="PF00149"/>
    </source>
</evidence>
<reference evidence="10 11" key="1">
    <citation type="submission" date="2024-02" db="EMBL/GenBank/DDBJ databases">
        <authorList>
            <person name="Chen Y."/>
            <person name="Shah S."/>
            <person name="Dougan E. K."/>
            <person name="Thang M."/>
            <person name="Chan C."/>
        </authorList>
    </citation>
    <scope>NUCLEOTIDE SEQUENCE [LARGE SCALE GENOMIC DNA]</scope>
</reference>
<dbReference type="InterPro" id="IPR004843">
    <property type="entry name" value="Calcineurin-like_PHP"/>
</dbReference>
<feature type="domain" description="Calcineurin-like phosphoesterase" evidence="7">
    <location>
        <begin position="33"/>
        <end position="257"/>
    </location>
</feature>
<feature type="domain" description="Endoplasmic reticulum vesicle transporter C-terminal" evidence="8">
    <location>
        <begin position="982"/>
        <end position="1144"/>
    </location>
</feature>
<evidence type="ECO:0000256" key="4">
    <source>
        <dbReference type="ARBA" id="ARBA00022989"/>
    </source>
</evidence>
<comment type="caution">
    <text evidence="10">The sequence shown here is derived from an EMBL/GenBank/DDBJ whole genome shotgun (WGS) entry which is preliminary data.</text>
</comment>
<comment type="subcellular location">
    <subcellularLocation>
        <location evidence="1">Membrane</location>
        <topology evidence="1">Multi-pass membrane protein</topology>
    </subcellularLocation>
</comment>
<evidence type="ECO:0000256" key="6">
    <source>
        <dbReference type="SAM" id="MobiDB-lite"/>
    </source>
</evidence>
<organism evidence="10 11">
    <name type="scientific">Durusdinium trenchii</name>
    <dbReference type="NCBI Taxonomy" id="1381693"/>
    <lineage>
        <taxon>Eukaryota</taxon>
        <taxon>Sar</taxon>
        <taxon>Alveolata</taxon>
        <taxon>Dinophyceae</taxon>
        <taxon>Suessiales</taxon>
        <taxon>Symbiodiniaceae</taxon>
        <taxon>Durusdinium</taxon>
    </lineage>
</organism>
<keyword evidence="3" id="KW-0812">Transmembrane</keyword>
<keyword evidence="4" id="KW-1133">Transmembrane helix</keyword>
<dbReference type="EMBL" id="CAXAMN010026251">
    <property type="protein sequence ID" value="CAK9101666.1"/>
    <property type="molecule type" value="Genomic_DNA"/>
</dbReference>
<feature type="domain" description="Endoplasmic reticulum vesicle transporter C-terminal" evidence="8">
    <location>
        <begin position="691"/>
        <end position="735"/>
    </location>
</feature>
<feature type="domain" description="Endoplasmic reticulum vesicle transporter N-terminal" evidence="9">
    <location>
        <begin position="570"/>
        <end position="639"/>
    </location>
</feature>
<evidence type="ECO:0000313" key="10">
    <source>
        <dbReference type="EMBL" id="CAK9101666.1"/>
    </source>
</evidence>
<name>A0ABP0RR40_9DINO</name>
<accession>A0ABP0RR40</accession>
<sequence>MADIGHSRDHADQLTRPWPMGKCAYEGAFSLYEGLEDFVQNRGAKPTAALIVGDVAYGGGDPEVCNATRNAFQKYLHGQVPVDRVFPVMGNHDIHYLGCSRGEMLTPWLPCYYGTAHTSVMSNYQMTFWQWRQNWLSAFPGLSKATLPAPKEEQEEWISPMRYNLNLDNRSSVYIIAGLISGVYRTTWNNDTPTVAMDAMGPNGDELECRFLRDSLAEGRRLKKSIFVYVTHDFQHACKDWSLISAIDVWITGHKHLYWQSEASGSTQAQELRHFPLRILIGNGGFDEGQMDVVSFGHLREIPYDAGGQQRVKVQFKIYDTCISDDFMCPMIGKGGPYCWDKCRSIPGGVDRGGGSRKATPGRHDSGFTLDAPRGSPSEWASELFGQTWLVRLVKEDRWLALGVCPYDGDFDNCLIPSSQADAIGLQLFGRGSTLPAKGEPIHAALALQDDFRGFVTHDAVNVTQRGAGFWAKDFWGRGKMNSADADLFTFVQEAGRWTMKGMAVRSGDLKDYLAFDEAGSLEVEFHAAERSSARWERNGDPAVLGKLAPEHREQREAPPRPISLLLQGIFLVLITVLLLSECWTYLTPANKQAFHIDMPRMFQIENFRQVRVLLDVTIHDFPCIDLSLDYQDAMGNRQTDIRTGVSKQRLKADGTPVGEVLKNDPKVASRNQASNPSIRNGTGNATCGDCYGALPDGECCNTCSDVLYAYRMKRWALPRIESIKQCQQDGTAKSAYQPPQIAHIKDYSSDDYLNNFKRIGSMTPSGNEARITAPLKLNLSLNLQNITFKPLNLKPLGSPLSLDFDDWDDEEFEGESSRQKDKVLSWPSCVRRNVVVNGYDIDAAVFEDLTPFGAKEGCWKDNCLRSDKFNCDSMDHCATVCSQVPKCSWWTWGVEEFAAKCWLRTGTSRKSKRYGFSSGTRNCTVALKTATTTPAADGASEVEALKARRLSSFDDLPQGWDLPLGSMLHMPIFEWRDKESELRREMKGESCRIHGYFDVNRVPGNFHIGVHGAMVPSYLSFYDEPAPPQQNMRHTINSLAFIDVPYKSGGMSRPLDGFESPKAFTFQYYLMITPVTRKTRAVEWGYQFKAASFVTNELIGPAVFFRMDFDPIRVTYFTEHVPFSKFLVNACAVVGGCIAMSTMLLKILDAIIEEE</sequence>
<evidence type="ECO:0008006" key="12">
    <source>
        <dbReference type="Google" id="ProtNLM"/>
    </source>
</evidence>
<dbReference type="Proteomes" id="UP001642484">
    <property type="component" value="Unassembled WGS sequence"/>
</dbReference>
<evidence type="ECO:0000256" key="1">
    <source>
        <dbReference type="ARBA" id="ARBA00004141"/>
    </source>
</evidence>
<dbReference type="Pfam" id="PF13850">
    <property type="entry name" value="ERGIC_N"/>
    <property type="match status" value="1"/>
</dbReference>
<evidence type="ECO:0000256" key="3">
    <source>
        <dbReference type="ARBA" id="ARBA00022692"/>
    </source>
</evidence>
<dbReference type="Gene3D" id="3.60.21.10">
    <property type="match status" value="1"/>
</dbReference>
<keyword evidence="11" id="KW-1185">Reference proteome</keyword>
<dbReference type="InterPro" id="IPR012936">
    <property type="entry name" value="Erv_C"/>
</dbReference>
<protein>
    <recommendedName>
        <fullName evidence="12">Calcineurin-like phosphoesterase domain-containing protein</fullName>
    </recommendedName>
</protein>